<sequence length="64" mass="7258">LIYKVTATSITRYHLLICDTNQKKIITESKIREIKDSSLVVSASEVYIEVDFDTISVSSDNSIY</sequence>
<dbReference type="AlphaFoldDB" id="A0A9N9KD63"/>
<protein>
    <submittedName>
        <fullName evidence="1">15909_t:CDS:1</fullName>
    </submittedName>
</protein>
<feature type="non-terminal residue" evidence="1">
    <location>
        <position position="1"/>
    </location>
</feature>
<evidence type="ECO:0000313" key="1">
    <source>
        <dbReference type="EMBL" id="CAG8823057.1"/>
    </source>
</evidence>
<dbReference type="Proteomes" id="UP000789405">
    <property type="component" value="Unassembled WGS sequence"/>
</dbReference>
<dbReference type="EMBL" id="CAJVPY010062941">
    <property type="protein sequence ID" value="CAG8823057.1"/>
    <property type="molecule type" value="Genomic_DNA"/>
</dbReference>
<gene>
    <name evidence="1" type="ORF">DERYTH_LOCUS27423</name>
</gene>
<organism evidence="1 2">
    <name type="scientific">Dentiscutata erythropus</name>
    <dbReference type="NCBI Taxonomy" id="1348616"/>
    <lineage>
        <taxon>Eukaryota</taxon>
        <taxon>Fungi</taxon>
        <taxon>Fungi incertae sedis</taxon>
        <taxon>Mucoromycota</taxon>
        <taxon>Glomeromycotina</taxon>
        <taxon>Glomeromycetes</taxon>
        <taxon>Diversisporales</taxon>
        <taxon>Gigasporaceae</taxon>
        <taxon>Dentiscutata</taxon>
    </lineage>
</organism>
<evidence type="ECO:0000313" key="2">
    <source>
        <dbReference type="Proteomes" id="UP000789405"/>
    </source>
</evidence>
<comment type="caution">
    <text evidence="1">The sequence shown here is derived from an EMBL/GenBank/DDBJ whole genome shotgun (WGS) entry which is preliminary data.</text>
</comment>
<feature type="non-terminal residue" evidence="1">
    <location>
        <position position="64"/>
    </location>
</feature>
<proteinExistence type="predicted"/>
<keyword evidence="2" id="KW-1185">Reference proteome</keyword>
<name>A0A9N9KD63_9GLOM</name>
<reference evidence="1" key="1">
    <citation type="submission" date="2021-06" db="EMBL/GenBank/DDBJ databases">
        <authorList>
            <person name="Kallberg Y."/>
            <person name="Tangrot J."/>
            <person name="Rosling A."/>
        </authorList>
    </citation>
    <scope>NUCLEOTIDE SEQUENCE</scope>
    <source>
        <strain evidence="1">MA453B</strain>
    </source>
</reference>
<accession>A0A9N9KD63</accession>